<evidence type="ECO:0000313" key="3">
    <source>
        <dbReference type="EMBL" id="MEA5668530.1"/>
    </source>
</evidence>
<organism evidence="3 4">
    <name type="scientific">Stenotrophomonas capsici</name>
    <dbReference type="NCBI Taxonomy" id="3110230"/>
    <lineage>
        <taxon>Bacteria</taxon>
        <taxon>Pseudomonadati</taxon>
        <taxon>Pseudomonadota</taxon>
        <taxon>Gammaproteobacteria</taxon>
        <taxon>Lysobacterales</taxon>
        <taxon>Lysobacteraceae</taxon>
        <taxon>Stenotrophomonas</taxon>
    </lineage>
</organism>
<dbReference type="InterPro" id="IPR036663">
    <property type="entry name" value="Fumarylacetoacetase_C_sf"/>
</dbReference>
<dbReference type="RefSeq" id="WP_323439144.1">
    <property type="nucleotide sequence ID" value="NZ_JAYFUH010000249.1"/>
</dbReference>
<gene>
    <name evidence="3" type="ORF">VA603_13360</name>
</gene>
<name>A0ABU5V5A2_9GAMM</name>
<dbReference type="Proteomes" id="UP001301653">
    <property type="component" value="Unassembled WGS sequence"/>
</dbReference>
<evidence type="ECO:0000313" key="4">
    <source>
        <dbReference type="Proteomes" id="UP001301653"/>
    </source>
</evidence>
<proteinExistence type="predicted"/>
<sequence>MSAVSLGADAIARHGAELHAALRSGVAVEPLSERIAGLSLGDAYAISNDLLARRLADGERVVGKKIGATSVAVQRMLKVDQPDFGFLTDRMQVANGGVLSTAGMIAPRAEGEIAFHLKRDLVGPGITHHDVLAATEALSVCFEIVDSRIRDWRIGITDTVADNASAAAYVLGELRVPPKNLDLGTLGMVVEKNGELVATGAGAAALGSPVNCVAWLANTLGRLGTPLKAGEVILSGALVPLIPVSAGDHMRVRVGALGSAEIRFA</sequence>
<keyword evidence="4" id="KW-1185">Reference proteome</keyword>
<evidence type="ECO:0000256" key="1">
    <source>
        <dbReference type="ARBA" id="ARBA00023239"/>
    </source>
</evidence>
<dbReference type="PANTHER" id="PTHR30143:SF0">
    <property type="entry name" value="2-KETO-4-PENTENOATE HYDRATASE"/>
    <property type="match status" value="1"/>
</dbReference>
<comment type="caution">
    <text evidence="3">The sequence shown here is derived from an EMBL/GenBank/DDBJ whole genome shotgun (WGS) entry which is preliminary data.</text>
</comment>
<dbReference type="Pfam" id="PF01557">
    <property type="entry name" value="FAA_hydrolase"/>
    <property type="match status" value="1"/>
</dbReference>
<dbReference type="SUPFAM" id="SSF56529">
    <property type="entry name" value="FAH"/>
    <property type="match status" value="1"/>
</dbReference>
<keyword evidence="3" id="KW-0378">Hydrolase</keyword>
<feature type="domain" description="Fumarylacetoacetase-like C-terminal" evidence="2">
    <location>
        <begin position="98"/>
        <end position="263"/>
    </location>
</feature>
<dbReference type="InterPro" id="IPR050772">
    <property type="entry name" value="Hydratase-Decarb/MhpD_sf"/>
</dbReference>
<protein>
    <submittedName>
        <fullName evidence="3">Fumarylacetoacetate hydrolase family protein</fullName>
    </submittedName>
</protein>
<evidence type="ECO:0000259" key="2">
    <source>
        <dbReference type="Pfam" id="PF01557"/>
    </source>
</evidence>
<dbReference type="Gene3D" id="3.90.850.10">
    <property type="entry name" value="Fumarylacetoacetase-like, C-terminal domain"/>
    <property type="match status" value="1"/>
</dbReference>
<dbReference type="EMBL" id="JAYFUH010000249">
    <property type="protein sequence ID" value="MEA5668530.1"/>
    <property type="molecule type" value="Genomic_DNA"/>
</dbReference>
<dbReference type="GO" id="GO:0016787">
    <property type="term" value="F:hydrolase activity"/>
    <property type="evidence" value="ECO:0007669"/>
    <property type="project" value="UniProtKB-KW"/>
</dbReference>
<dbReference type="PANTHER" id="PTHR30143">
    <property type="entry name" value="ACID HYDRATASE"/>
    <property type="match status" value="1"/>
</dbReference>
<accession>A0ABU5V5A2</accession>
<keyword evidence="1" id="KW-0456">Lyase</keyword>
<reference evidence="3 4" key="1">
    <citation type="submission" date="2023-12" db="EMBL/GenBank/DDBJ databases">
        <title>Stenotrophomonas guangdongensis sp. nov., isolated from wilted pepper plants (Capsicum annuum).</title>
        <authorList>
            <person name="Qiu M."/>
            <person name="Li Y."/>
            <person name="Liu Q."/>
            <person name="Zhang X."/>
            <person name="Huang Y."/>
            <person name="Guo R."/>
            <person name="Hu M."/>
            <person name="Zhou J."/>
            <person name="Zhou X."/>
        </authorList>
    </citation>
    <scope>NUCLEOTIDE SEQUENCE [LARGE SCALE GENOMIC DNA]</scope>
    <source>
        <strain evidence="3 4">MH1</strain>
    </source>
</reference>
<dbReference type="InterPro" id="IPR011234">
    <property type="entry name" value="Fumarylacetoacetase-like_C"/>
</dbReference>